<sequence length="33" mass="3952">MLLTRTLYDTRNNLIGHSSYLDTSYLQYKDLSR</sequence>
<proteinExistence type="predicted"/>
<reference evidence="1" key="1">
    <citation type="journal article" date="2021" name="Proc. Natl. Acad. Sci. U.S.A.">
        <title>A Catalog of Tens of Thousands of Viruses from Human Metagenomes Reveals Hidden Associations with Chronic Diseases.</title>
        <authorList>
            <person name="Tisza M.J."/>
            <person name="Buck C.B."/>
        </authorList>
    </citation>
    <scope>NUCLEOTIDE SEQUENCE</scope>
    <source>
        <strain evidence="1">Cthau23</strain>
    </source>
</reference>
<organism evidence="1">
    <name type="scientific">Podoviridae sp. cthau23</name>
    <dbReference type="NCBI Taxonomy" id="2825268"/>
    <lineage>
        <taxon>Viruses</taxon>
        <taxon>Duplodnaviria</taxon>
        <taxon>Heunggongvirae</taxon>
        <taxon>Uroviricota</taxon>
        <taxon>Caudoviricetes</taxon>
    </lineage>
</organism>
<accession>A0A8S5U731</accession>
<dbReference type="EMBL" id="BK016024">
    <property type="protein sequence ID" value="DAF90288.1"/>
    <property type="molecule type" value="Genomic_DNA"/>
</dbReference>
<protein>
    <submittedName>
        <fullName evidence="1">Uncharacterized protein</fullName>
    </submittedName>
</protein>
<name>A0A8S5U731_9CAUD</name>
<evidence type="ECO:0000313" key="1">
    <source>
        <dbReference type="EMBL" id="DAF90288.1"/>
    </source>
</evidence>